<organism evidence="1 2">
    <name type="scientific">Ureibacillus yapensis</name>
    <dbReference type="NCBI Taxonomy" id="2304605"/>
    <lineage>
        <taxon>Bacteria</taxon>
        <taxon>Bacillati</taxon>
        <taxon>Bacillota</taxon>
        <taxon>Bacilli</taxon>
        <taxon>Bacillales</taxon>
        <taxon>Caryophanaceae</taxon>
        <taxon>Ureibacillus</taxon>
    </lineage>
</organism>
<evidence type="ECO:0000313" key="2">
    <source>
        <dbReference type="Proteomes" id="UP000265692"/>
    </source>
</evidence>
<dbReference type="InterPro" id="IPR014871">
    <property type="entry name" value="dUTPase/dCTP_pyrophosphatase"/>
</dbReference>
<protein>
    <submittedName>
        <fullName evidence="1">dUTPase</fullName>
    </submittedName>
</protein>
<dbReference type="InterPro" id="IPR016947">
    <property type="entry name" value="UCP030140"/>
</dbReference>
<comment type="caution">
    <text evidence="1">The sequence shown here is derived from an EMBL/GenBank/DDBJ whole genome shotgun (WGS) entry which is preliminary data.</text>
</comment>
<gene>
    <name evidence="1" type="ORF">D1B33_07555</name>
</gene>
<dbReference type="OrthoDB" id="5506143at2"/>
<dbReference type="AlphaFoldDB" id="A0A396SCH4"/>
<dbReference type="SUPFAM" id="SSF101386">
    <property type="entry name" value="all-alpha NTP pyrophosphatases"/>
    <property type="match status" value="1"/>
</dbReference>
<keyword evidence="2" id="KW-1185">Reference proteome</keyword>
<dbReference type="Proteomes" id="UP000265692">
    <property type="component" value="Unassembled WGS sequence"/>
</dbReference>
<dbReference type="Pfam" id="PF08761">
    <property type="entry name" value="dUTPase_2"/>
    <property type="match status" value="1"/>
</dbReference>
<sequence length="163" mass="18772">MNYQKLFKAQAALDAHIIGEKNLEGQDLFTNKVEALLCEIQETANETRCFKHWSNKGPEMDKALEETADSFHFVLSLGNDLGIDPEQVAKQPARVYKDLTEQFIALSYAAVCIAMFNERQLYYFETISLFKGLVNLLGFTEEQLEEAYYDKNKVNHERQATNY</sequence>
<dbReference type="Gene3D" id="1.10.4010.10">
    <property type="entry name" value="Type II deoxyuridine triphosphatase"/>
    <property type="match status" value="1"/>
</dbReference>
<accession>A0A396SCH4</accession>
<proteinExistence type="predicted"/>
<evidence type="ECO:0000313" key="1">
    <source>
        <dbReference type="EMBL" id="RHW38720.1"/>
    </source>
</evidence>
<reference evidence="1 2" key="1">
    <citation type="submission" date="2018-08" db="EMBL/GenBank/DDBJ databases">
        <title>Lysinibacillus sp. YLB-03 draft genome sequence.</title>
        <authorList>
            <person name="Yu L."/>
        </authorList>
    </citation>
    <scope>NUCLEOTIDE SEQUENCE [LARGE SCALE GENOMIC DNA]</scope>
    <source>
        <strain evidence="1 2">YLB-03</strain>
    </source>
</reference>
<dbReference type="EMBL" id="QWEI01000002">
    <property type="protein sequence ID" value="RHW38720.1"/>
    <property type="molecule type" value="Genomic_DNA"/>
</dbReference>
<dbReference type="CDD" id="cd11527">
    <property type="entry name" value="NTP-PPase_dUTPase"/>
    <property type="match status" value="1"/>
</dbReference>
<dbReference type="PIRSF" id="PIRSF030140">
    <property type="entry name" value="UCP030140"/>
    <property type="match status" value="1"/>
</dbReference>
<name>A0A396SCH4_9BACL</name>
<dbReference type="RefSeq" id="WP_118875751.1">
    <property type="nucleotide sequence ID" value="NZ_QWEI01000002.1"/>
</dbReference>